<name>A0A5B7ZRM3_9GAMM</name>
<feature type="signal peptide" evidence="1">
    <location>
        <begin position="1"/>
        <end position="26"/>
    </location>
</feature>
<organism evidence="3 4">
    <name type="scientific">Thermomonas aquatica</name>
    <dbReference type="NCBI Taxonomy" id="2202149"/>
    <lineage>
        <taxon>Bacteria</taxon>
        <taxon>Pseudomonadati</taxon>
        <taxon>Pseudomonadota</taxon>
        <taxon>Gammaproteobacteria</taxon>
        <taxon>Lysobacterales</taxon>
        <taxon>Lysobacteraceae</taxon>
        <taxon>Thermomonas</taxon>
    </lineage>
</organism>
<dbReference type="InterPro" id="IPR001466">
    <property type="entry name" value="Beta-lactam-related"/>
</dbReference>
<dbReference type="InterPro" id="IPR050491">
    <property type="entry name" value="AmpC-like"/>
</dbReference>
<dbReference type="PROSITE" id="PS51318">
    <property type="entry name" value="TAT"/>
    <property type="match status" value="1"/>
</dbReference>
<dbReference type="InterPro" id="IPR006311">
    <property type="entry name" value="TAT_signal"/>
</dbReference>
<proteinExistence type="predicted"/>
<dbReference type="PANTHER" id="PTHR46825">
    <property type="entry name" value="D-ALANYL-D-ALANINE-CARBOXYPEPTIDASE/ENDOPEPTIDASE AMPH"/>
    <property type="match status" value="1"/>
</dbReference>
<evidence type="ECO:0000256" key="1">
    <source>
        <dbReference type="SAM" id="SignalP"/>
    </source>
</evidence>
<sequence length="386" mass="40226">MALTRRSVLLGIAATGAIGFGRGAFAAATADGLPETLQRILGDAIAQGAAPGMQAAAWRDGAPLWSQAAGSANLETRTPATVDSLFRIGSLTKQFAAVLAALLAEQGVLALDAPASRYLPFLRAQPAFSVRELIHHTAGLHADDEGGPLPGAFSQRRLAEAIAAQPVLFDFPPGSAWQYSNANYHVLGAILEEASGQPLAELAQARLFAPLGLRTLAFDRSAQIVSGRVSGYGFGDGEPPTLQNAPGLDIEQAGAAGAMRGTADDLCRWHAALLGGRVLKPASLRAVLAPARLRDGRLASAHRARAEDAPMGATEYGFGLLLDRATRDGSLIVQHNGFIAGFSGYLATHVPSRLTVACLCNADPNPNLPFRALRRAVFAAVLAPPR</sequence>
<dbReference type="Gene3D" id="3.40.710.10">
    <property type="entry name" value="DD-peptidase/beta-lactamase superfamily"/>
    <property type="match status" value="1"/>
</dbReference>
<dbReference type="SUPFAM" id="SSF56601">
    <property type="entry name" value="beta-lactamase/transpeptidase-like"/>
    <property type="match status" value="1"/>
</dbReference>
<dbReference type="Pfam" id="PF00144">
    <property type="entry name" value="Beta-lactamase"/>
    <property type="match status" value="1"/>
</dbReference>
<evidence type="ECO:0000313" key="3">
    <source>
        <dbReference type="EMBL" id="QDA57295.1"/>
    </source>
</evidence>
<keyword evidence="1" id="KW-0732">Signal</keyword>
<evidence type="ECO:0000259" key="2">
    <source>
        <dbReference type="Pfam" id="PF00144"/>
    </source>
</evidence>
<dbReference type="PANTHER" id="PTHR46825:SF9">
    <property type="entry name" value="BETA-LACTAMASE-RELATED DOMAIN-CONTAINING PROTEIN"/>
    <property type="match status" value="1"/>
</dbReference>
<feature type="domain" description="Beta-lactamase-related" evidence="2">
    <location>
        <begin position="38"/>
        <end position="376"/>
    </location>
</feature>
<dbReference type="EMBL" id="CP040871">
    <property type="protein sequence ID" value="QDA57295.1"/>
    <property type="molecule type" value="Genomic_DNA"/>
</dbReference>
<dbReference type="AlphaFoldDB" id="A0A5B7ZRM3"/>
<reference evidence="3 4" key="1">
    <citation type="submission" date="2019-06" db="EMBL/GenBank/DDBJ databases">
        <title>Thermomonas aquatica sp. nov., isolated from an industrial wastewater treatment plant.</title>
        <authorList>
            <person name="Jeon J.H."/>
            <person name="Park D.-S."/>
        </authorList>
    </citation>
    <scope>NUCLEOTIDE SEQUENCE [LARGE SCALE GENOMIC DNA]</scope>
    <source>
        <strain evidence="3 4">SY21</strain>
    </source>
</reference>
<keyword evidence="4" id="KW-1185">Reference proteome</keyword>
<dbReference type="RefSeq" id="WP_139716346.1">
    <property type="nucleotide sequence ID" value="NZ_CP040871.1"/>
</dbReference>
<feature type="chain" id="PRO_5023055241" evidence="1">
    <location>
        <begin position="27"/>
        <end position="386"/>
    </location>
</feature>
<dbReference type="Proteomes" id="UP000308149">
    <property type="component" value="Chromosome"/>
</dbReference>
<dbReference type="OrthoDB" id="9799367at2"/>
<evidence type="ECO:0000313" key="4">
    <source>
        <dbReference type="Proteomes" id="UP000308149"/>
    </source>
</evidence>
<dbReference type="InterPro" id="IPR012338">
    <property type="entry name" value="Beta-lactam/transpept-like"/>
</dbReference>
<dbReference type="KEGG" id="thes:FHQ07_08205"/>
<gene>
    <name evidence="3" type="ORF">FHQ07_08205</name>
</gene>
<accession>A0A5B7ZRM3</accession>
<protein>
    <submittedName>
        <fullName evidence="3">Beta-lactamase family protein</fullName>
    </submittedName>
</protein>